<proteinExistence type="predicted"/>
<protein>
    <submittedName>
        <fullName evidence="1">Uncharacterized protein</fullName>
    </submittedName>
</protein>
<dbReference type="OrthoDB" id="913442at2759"/>
<dbReference type="PANTHER" id="PTHR31286">
    <property type="entry name" value="GLYCINE-RICH CELL WALL STRUCTURAL PROTEIN 1.8-LIKE"/>
    <property type="match status" value="1"/>
</dbReference>
<accession>A0A8S0S2Y3</accession>
<organism evidence="1 2">
    <name type="scientific">Olea europaea subsp. europaea</name>
    <dbReference type="NCBI Taxonomy" id="158383"/>
    <lineage>
        <taxon>Eukaryota</taxon>
        <taxon>Viridiplantae</taxon>
        <taxon>Streptophyta</taxon>
        <taxon>Embryophyta</taxon>
        <taxon>Tracheophyta</taxon>
        <taxon>Spermatophyta</taxon>
        <taxon>Magnoliopsida</taxon>
        <taxon>eudicotyledons</taxon>
        <taxon>Gunneridae</taxon>
        <taxon>Pentapetalae</taxon>
        <taxon>asterids</taxon>
        <taxon>lamiids</taxon>
        <taxon>Lamiales</taxon>
        <taxon>Oleaceae</taxon>
        <taxon>Oleeae</taxon>
        <taxon>Olea</taxon>
    </lineage>
</organism>
<comment type="caution">
    <text evidence="1">The sequence shown here is derived from an EMBL/GenBank/DDBJ whole genome shotgun (WGS) entry which is preliminary data.</text>
</comment>
<keyword evidence="2" id="KW-1185">Reference proteome</keyword>
<evidence type="ECO:0000313" key="2">
    <source>
        <dbReference type="Proteomes" id="UP000594638"/>
    </source>
</evidence>
<evidence type="ECO:0000313" key="1">
    <source>
        <dbReference type="EMBL" id="CAA2986837.1"/>
    </source>
</evidence>
<gene>
    <name evidence="1" type="ORF">OLEA9_A037083</name>
</gene>
<dbReference type="Gramene" id="OE9A037083T1">
    <property type="protein sequence ID" value="OE9A037083C1"/>
    <property type="gene ID" value="OE9A037083"/>
</dbReference>
<sequence length="179" mass="20066">MHTYRTDCLRILATRFGRYLGTDHATLNRSRSTGARICIEVDLFAEPVSGFPIVTPSKTHWQEVRYEKLGKQAKEGRILCDAIVSVKEVGPVVNMRESGLNMVENGQTEDMKDICEDHSKVVEEVLEAEDGHISIVWEGYPIEGDDLNVQCVGNEQQQIVQSPILYESDGENEIRGTEG</sequence>
<dbReference type="InterPro" id="IPR040256">
    <property type="entry name" value="At4g02000-like"/>
</dbReference>
<dbReference type="EMBL" id="CACTIH010003890">
    <property type="protein sequence ID" value="CAA2986837.1"/>
    <property type="molecule type" value="Genomic_DNA"/>
</dbReference>
<name>A0A8S0S2Y3_OLEEU</name>
<dbReference type="PANTHER" id="PTHR31286:SF99">
    <property type="entry name" value="DUF4283 DOMAIN-CONTAINING PROTEIN"/>
    <property type="match status" value="1"/>
</dbReference>
<dbReference type="AlphaFoldDB" id="A0A8S0S2Y3"/>
<reference evidence="1 2" key="1">
    <citation type="submission" date="2019-12" db="EMBL/GenBank/DDBJ databases">
        <authorList>
            <person name="Alioto T."/>
            <person name="Alioto T."/>
            <person name="Gomez Garrido J."/>
        </authorList>
    </citation>
    <scope>NUCLEOTIDE SEQUENCE [LARGE SCALE GENOMIC DNA]</scope>
</reference>
<dbReference type="Proteomes" id="UP000594638">
    <property type="component" value="Unassembled WGS sequence"/>
</dbReference>